<dbReference type="InterPro" id="IPR011761">
    <property type="entry name" value="ATP-grasp"/>
</dbReference>
<evidence type="ECO:0000313" key="10">
    <source>
        <dbReference type="EMBL" id="MDA0636064.1"/>
    </source>
</evidence>
<evidence type="ECO:0000313" key="11">
    <source>
        <dbReference type="Proteomes" id="UP001144036"/>
    </source>
</evidence>
<dbReference type="InterPro" id="IPR005482">
    <property type="entry name" value="Biotin_COase_C"/>
</dbReference>
<dbReference type="InterPro" id="IPR011764">
    <property type="entry name" value="Biotin_carboxylation_dom"/>
</dbReference>
<dbReference type="CDD" id="cd06850">
    <property type="entry name" value="biotinyl_domain"/>
    <property type="match status" value="1"/>
</dbReference>
<dbReference type="SUPFAM" id="SSF52440">
    <property type="entry name" value="PreATP-grasp domain"/>
    <property type="match status" value="1"/>
</dbReference>
<dbReference type="InterPro" id="IPR001882">
    <property type="entry name" value="Biotin_BS"/>
</dbReference>
<dbReference type="Gene3D" id="3.30.470.20">
    <property type="entry name" value="ATP-grasp fold, B domain"/>
    <property type="match status" value="1"/>
</dbReference>
<dbReference type="Proteomes" id="UP001144036">
    <property type="component" value="Unassembled WGS sequence"/>
</dbReference>
<dbReference type="PANTHER" id="PTHR18866:SF126">
    <property type="entry name" value="BIOTIN CARBOXYLASE"/>
    <property type="match status" value="1"/>
</dbReference>
<keyword evidence="2" id="KW-0436">Ligase</keyword>
<dbReference type="PROSITE" id="PS50975">
    <property type="entry name" value="ATP_GRASP"/>
    <property type="match status" value="1"/>
</dbReference>
<keyword evidence="11" id="KW-1185">Reference proteome</keyword>
<dbReference type="InterPro" id="IPR016185">
    <property type="entry name" value="PreATP-grasp_dom_sf"/>
</dbReference>
<dbReference type="InterPro" id="IPR050856">
    <property type="entry name" value="Biotin_carboxylase_complex"/>
</dbReference>
<keyword evidence="4 6" id="KW-0067">ATP-binding</keyword>
<dbReference type="Pfam" id="PF00364">
    <property type="entry name" value="Biotin_lipoyl"/>
    <property type="match status" value="1"/>
</dbReference>
<dbReference type="SMART" id="SM00878">
    <property type="entry name" value="Biotin_carb_C"/>
    <property type="match status" value="1"/>
</dbReference>
<dbReference type="SUPFAM" id="SSF51230">
    <property type="entry name" value="Single hybrid motif"/>
    <property type="match status" value="1"/>
</dbReference>
<evidence type="ECO:0000256" key="2">
    <source>
        <dbReference type="ARBA" id="ARBA00022598"/>
    </source>
</evidence>
<feature type="domain" description="ATP-grasp" evidence="8">
    <location>
        <begin position="120"/>
        <end position="305"/>
    </location>
</feature>
<reference evidence="10" key="1">
    <citation type="submission" date="2022-11" db="EMBL/GenBank/DDBJ databases">
        <title>Nonomuraea corallina sp. nov., a new species of the genus Nonomuraea isolated from sea side sediment in Thai sea.</title>
        <authorList>
            <person name="Ngamcharungchit C."/>
            <person name="Matsumoto A."/>
            <person name="Suriyachadkun C."/>
            <person name="Panbangred W."/>
            <person name="Inahashi Y."/>
            <person name="Intra B."/>
        </authorList>
    </citation>
    <scope>NUCLEOTIDE SEQUENCE</scope>
    <source>
        <strain evidence="10">MCN248</strain>
    </source>
</reference>
<gene>
    <name evidence="10" type="ORF">OUY22_21795</name>
</gene>
<proteinExistence type="predicted"/>
<evidence type="ECO:0000256" key="5">
    <source>
        <dbReference type="ARBA" id="ARBA00023267"/>
    </source>
</evidence>
<comment type="cofactor">
    <cofactor evidence="1">
        <name>biotin</name>
        <dbReference type="ChEBI" id="CHEBI:57586"/>
    </cofactor>
</comment>
<dbReference type="PANTHER" id="PTHR18866">
    <property type="entry name" value="CARBOXYLASE:PYRUVATE/ACETYL-COA/PROPIONYL-COA CARBOXYLASE"/>
    <property type="match status" value="1"/>
</dbReference>
<dbReference type="PROSITE" id="PS50968">
    <property type="entry name" value="BIOTINYL_LIPOYL"/>
    <property type="match status" value="1"/>
</dbReference>
<dbReference type="RefSeq" id="WP_270156924.1">
    <property type="nucleotide sequence ID" value="NZ_JAPNNL010000091.1"/>
</dbReference>
<dbReference type="PROSITE" id="PS00188">
    <property type="entry name" value="BIOTIN"/>
    <property type="match status" value="1"/>
</dbReference>
<dbReference type="InterPro" id="IPR005481">
    <property type="entry name" value="BC-like_N"/>
</dbReference>
<feature type="domain" description="Biotin carboxylation" evidence="9">
    <location>
        <begin position="1"/>
        <end position="428"/>
    </location>
</feature>
<dbReference type="InterPro" id="IPR011054">
    <property type="entry name" value="Rudment_hybrid_motif"/>
</dbReference>
<dbReference type="SUPFAM" id="SSF51246">
    <property type="entry name" value="Rudiment single hybrid motif"/>
    <property type="match status" value="1"/>
</dbReference>
<dbReference type="Pfam" id="PF21139">
    <property type="entry name" value="BT_MCC_alpha"/>
    <property type="match status" value="1"/>
</dbReference>
<keyword evidence="5" id="KW-0092">Biotin</keyword>
<dbReference type="Pfam" id="PF02786">
    <property type="entry name" value="CPSase_L_D2"/>
    <property type="match status" value="1"/>
</dbReference>
<evidence type="ECO:0000259" key="8">
    <source>
        <dbReference type="PROSITE" id="PS50975"/>
    </source>
</evidence>
<dbReference type="PROSITE" id="PS50979">
    <property type="entry name" value="BC"/>
    <property type="match status" value="1"/>
</dbReference>
<sequence length="632" mass="66919">MIRRLLVANRGEIARRVFRTCRELGIGTVAVYSDADAGAPHVAEADLAVRLAGVTPAETYLAIGRVIEACRVAEADAVHPGYGFLSENAEFAGAVLDAGLTWVGPPPRAVAAMGAKTEAKRLMAEAGVPVLPTLDPESPGEFPVLVKARAGGGGRGMRVVRGPAELAGQVESARREALAAFGDGEVFAEPLLEGARHVEVQVLADGHGTVWALGERECSVQRRHQKVVEECPSPGVTPELRARLEEAAVRAARAIGYVGAGTVEFLVAGERVAFLEMNTRLQVEHPVTELVYGVDLVRLQLEVAEGARLPAAPPRPGGHAVEVRLCAEDLAYLPQSGTLHRFEVTGAVRVDAGVESGSVVPPHYDSMLAKIVGYGATRGEAVRRLTAALRGARLHGVTTNRDMILQILTNRDFERGDTHTGFLDEHPPTAPPPPGDQEALAAALALAAANRDRAPVLRALPSGWRNVRSQPRTARFEETEVVYDPLPHATTLMEVVPADAVRPADGPGAYRVVLEESGVRRAFEVCWYGEGKVYVDGPRGAAVLTPVPRLPEPVEHVAPGSLLAPMPGSVLRVEVGPGDRVAKGTPILVLEAMKMEHAVTAPAAGVVATVHVEKGRQVDAGAVLAMIEEEDP</sequence>
<dbReference type="SUPFAM" id="SSF56059">
    <property type="entry name" value="Glutathione synthetase ATP-binding domain-like"/>
    <property type="match status" value="1"/>
</dbReference>
<dbReference type="PROSITE" id="PS00867">
    <property type="entry name" value="CPSASE_2"/>
    <property type="match status" value="1"/>
</dbReference>
<dbReference type="Gene3D" id="2.40.50.100">
    <property type="match status" value="1"/>
</dbReference>
<dbReference type="InterPro" id="IPR011053">
    <property type="entry name" value="Single_hybrid_motif"/>
</dbReference>
<accession>A0ABT4SFY7</accession>
<keyword evidence="3 6" id="KW-0547">Nucleotide-binding</keyword>
<name>A0ABT4SFY7_9ACTN</name>
<dbReference type="EMBL" id="JAPNNL010000091">
    <property type="protein sequence ID" value="MDA0636064.1"/>
    <property type="molecule type" value="Genomic_DNA"/>
</dbReference>
<evidence type="ECO:0000256" key="6">
    <source>
        <dbReference type="PROSITE-ProRule" id="PRU00409"/>
    </source>
</evidence>
<organism evidence="10 11">
    <name type="scientific">Nonomuraea corallina</name>
    <dbReference type="NCBI Taxonomy" id="2989783"/>
    <lineage>
        <taxon>Bacteria</taxon>
        <taxon>Bacillati</taxon>
        <taxon>Actinomycetota</taxon>
        <taxon>Actinomycetes</taxon>
        <taxon>Streptosporangiales</taxon>
        <taxon>Streptosporangiaceae</taxon>
        <taxon>Nonomuraea</taxon>
    </lineage>
</organism>
<evidence type="ECO:0000256" key="3">
    <source>
        <dbReference type="ARBA" id="ARBA00022741"/>
    </source>
</evidence>
<evidence type="ECO:0000259" key="7">
    <source>
        <dbReference type="PROSITE" id="PS50968"/>
    </source>
</evidence>
<dbReference type="InterPro" id="IPR048429">
    <property type="entry name" value="MCC_alpha_BT"/>
</dbReference>
<dbReference type="Pfam" id="PF00289">
    <property type="entry name" value="Biotin_carb_N"/>
    <property type="match status" value="1"/>
</dbReference>
<dbReference type="InterPro" id="IPR005479">
    <property type="entry name" value="CPAse_ATP-bd"/>
</dbReference>
<evidence type="ECO:0000256" key="4">
    <source>
        <dbReference type="ARBA" id="ARBA00022840"/>
    </source>
</evidence>
<dbReference type="InterPro" id="IPR000089">
    <property type="entry name" value="Biotin_lipoyl"/>
</dbReference>
<protein>
    <submittedName>
        <fullName evidence="10">ATP-grasp domain-containing protein</fullName>
    </submittedName>
</protein>
<evidence type="ECO:0000259" key="9">
    <source>
        <dbReference type="PROSITE" id="PS50979"/>
    </source>
</evidence>
<evidence type="ECO:0000256" key="1">
    <source>
        <dbReference type="ARBA" id="ARBA00001953"/>
    </source>
</evidence>
<feature type="domain" description="Lipoyl-binding" evidence="7">
    <location>
        <begin position="553"/>
        <end position="628"/>
    </location>
</feature>
<comment type="caution">
    <text evidence="10">The sequence shown here is derived from an EMBL/GenBank/DDBJ whole genome shotgun (WGS) entry which is preliminary data.</text>
</comment>
<dbReference type="Pfam" id="PF02785">
    <property type="entry name" value="Biotin_carb_C"/>
    <property type="match status" value="1"/>
</dbReference>